<dbReference type="Proteomes" id="UP000676649">
    <property type="component" value="Chromosome"/>
</dbReference>
<dbReference type="RefSeq" id="WP_215582350.1">
    <property type="nucleotide sequence ID" value="NZ_CP073754.1"/>
</dbReference>
<sequence>MSTLPAQFSAIPCPANHYYSAHIDLLLDSYQRSLNASLLSAVGCDALAQQVFAADFVLVSHNSDADPLFNYANLTALSLFEFSWNEFIGMPSRCSAEPVLQAERERLLAEVTAKGFIDNYSGVRISKSGRRFKIQQAVVWNVFDAQQNYYGQAACFKDWFFLS</sequence>
<dbReference type="SUPFAM" id="SSF55785">
    <property type="entry name" value="PYP-like sensor domain (PAS domain)"/>
    <property type="match status" value="1"/>
</dbReference>
<accession>A0A975MP21</accession>
<dbReference type="AlphaFoldDB" id="A0A975MP21"/>
<dbReference type="InterPro" id="IPR013978">
    <property type="entry name" value="MEKHLA"/>
</dbReference>
<proteinExistence type="predicted"/>
<name>A0A975MP21_9GAMM</name>
<evidence type="ECO:0000313" key="3">
    <source>
        <dbReference type="Proteomes" id="UP000676649"/>
    </source>
</evidence>
<protein>
    <submittedName>
        <fullName evidence="2">MEKHLA domain-containing protein</fullName>
    </submittedName>
</protein>
<evidence type="ECO:0000313" key="2">
    <source>
        <dbReference type="EMBL" id="QWF70869.1"/>
    </source>
</evidence>
<dbReference type="Pfam" id="PF08670">
    <property type="entry name" value="MEKHLA"/>
    <property type="match status" value="1"/>
</dbReference>
<dbReference type="EMBL" id="CP073754">
    <property type="protein sequence ID" value="QWF70869.1"/>
    <property type="molecule type" value="Genomic_DNA"/>
</dbReference>
<gene>
    <name evidence="2" type="ORF">KEF85_16415</name>
</gene>
<organism evidence="2 3">
    <name type="scientific">Methylomonas paludis</name>
    <dbReference type="NCBI Taxonomy" id="1173101"/>
    <lineage>
        <taxon>Bacteria</taxon>
        <taxon>Pseudomonadati</taxon>
        <taxon>Pseudomonadota</taxon>
        <taxon>Gammaproteobacteria</taxon>
        <taxon>Methylococcales</taxon>
        <taxon>Methylococcaceae</taxon>
        <taxon>Methylomonas</taxon>
    </lineage>
</organism>
<evidence type="ECO:0000259" key="1">
    <source>
        <dbReference type="Pfam" id="PF08670"/>
    </source>
</evidence>
<feature type="domain" description="MEKHLA" evidence="1">
    <location>
        <begin position="21"/>
        <end position="160"/>
    </location>
</feature>
<reference evidence="2" key="1">
    <citation type="submission" date="2021-04" db="EMBL/GenBank/DDBJ databases">
        <title>Draft genome sequence data of methanotrophic Methylovulum sp. strain S1L and Methylomonas sp. strain S2AM isolated from boreal lake water columns.</title>
        <authorList>
            <person name="Rissanen A.J."/>
            <person name="Mangayil R."/>
            <person name="Svenning M.M."/>
            <person name="Khanongnuch R."/>
        </authorList>
    </citation>
    <scope>NUCLEOTIDE SEQUENCE</scope>
    <source>
        <strain evidence="2">S2AM</strain>
    </source>
</reference>
<keyword evidence="3" id="KW-1185">Reference proteome</keyword>
<dbReference type="InterPro" id="IPR035965">
    <property type="entry name" value="PAS-like_dom_sf"/>
</dbReference>
<dbReference type="KEGG" id="mpad:KEF85_16415"/>